<proteinExistence type="predicted"/>
<gene>
    <name evidence="2" type="ORF">NB231_12064</name>
</gene>
<dbReference type="Pfam" id="PF10592">
    <property type="entry name" value="AIPR"/>
    <property type="match status" value="1"/>
</dbReference>
<feature type="domain" description="Abortive phage infection protein C-terminal" evidence="1">
    <location>
        <begin position="19"/>
        <end position="157"/>
    </location>
</feature>
<dbReference type="EMBL" id="AAOF01000003">
    <property type="protein sequence ID" value="EAR22471.1"/>
    <property type="molecule type" value="Genomic_DNA"/>
</dbReference>
<sequence>MISAEEISAWWETYGRKLFDKNIRQVLGATEVNEEMKETLTNSPENFWYFNNGITIVCDRVEKSMVGGSSREYKSFKLYGAQVVNGAQTVSTIGKFSSTDKSKLESVLVGARVISLENAGNDFGSDVTRANNRQNRIENRDFVSQDLEQIRIRTELLIDGIEYNLVRSDSFSSTQSSFDLSEATAALACASGKTNLTVQAKREIGKYFENLYGGIYKEIFNPSISGNYVWNCVQATRSVEKILSKKISELPKRSGRKYGLLIHGNRIITMLSLKQLGLQAKAMKPGFTIDENELNAEVTKIISMLQIQLDRYYSDAMMGTLFKNQTKCRGLVENIVS</sequence>
<dbReference type="eggNOG" id="ENOG502Z7VT">
    <property type="taxonomic scope" value="Bacteria"/>
</dbReference>
<protein>
    <recommendedName>
        <fullName evidence="1">Abortive phage infection protein C-terminal domain-containing protein</fullName>
    </recommendedName>
</protein>
<dbReference type="HOGENOM" id="CLU_782173_0_0_6"/>
<keyword evidence="3" id="KW-1185">Reference proteome</keyword>
<dbReference type="InterPro" id="IPR018891">
    <property type="entry name" value="AIPR_C"/>
</dbReference>
<organism evidence="2 3">
    <name type="scientific">Nitrococcus mobilis Nb-231</name>
    <dbReference type="NCBI Taxonomy" id="314278"/>
    <lineage>
        <taxon>Bacteria</taxon>
        <taxon>Pseudomonadati</taxon>
        <taxon>Pseudomonadota</taxon>
        <taxon>Gammaproteobacteria</taxon>
        <taxon>Chromatiales</taxon>
        <taxon>Ectothiorhodospiraceae</taxon>
        <taxon>Nitrococcus</taxon>
    </lineage>
</organism>
<evidence type="ECO:0000313" key="2">
    <source>
        <dbReference type="EMBL" id="EAR22471.1"/>
    </source>
</evidence>
<dbReference type="STRING" id="314278.NB231_12064"/>
<dbReference type="Proteomes" id="UP000003374">
    <property type="component" value="Unassembled WGS sequence"/>
</dbReference>
<dbReference type="AlphaFoldDB" id="A4BPH0"/>
<comment type="caution">
    <text evidence="2">The sequence shown here is derived from an EMBL/GenBank/DDBJ whole genome shotgun (WGS) entry which is preliminary data.</text>
</comment>
<evidence type="ECO:0000259" key="1">
    <source>
        <dbReference type="Pfam" id="PF10592"/>
    </source>
</evidence>
<accession>A4BPH0</accession>
<evidence type="ECO:0000313" key="3">
    <source>
        <dbReference type="Proteomes" id="UP000003374"/>
    </source>
</evidence>
<reference evidence="2 3" key="1">
    <citation type="submission" date="2006-02" db="EMBL/GenBank/DDBJ databases">
        <authorList>
            <person name="Waterbury J."/>
            <person name="Ferriera S."/>
            <person name="Johnson J."/>
            <person name="Kravitz S."/>
            <person name="Halpern A."/>
            <person name="Remington K."/>
            <person name="Beeson K."/>
            <person name="Tran B."/>
            <person name="Rogers Y.-H."/>
            <person name="Friedman R."/>
            <person name="Venter J.C."/>
        </authorList>
    </citation>
    <scope>NUCLEOTIDE SEQUENCE [LARGE SCALE GENOMIC DNA]</scope>
    <source>
        <strain evidence="2 3">Nb-231</strain>
    </source>
</reference>
<name>A4BPH0_9GAMM</name>